<feature type="binding site" evidence="7">
    <location>
        <begin position="186"/>
        <end position="187"/>
    </location>
    <ligand>
        <name>substrate</name>
    </ligand>
</feature>
<dbReference type="GO" id="GO:0008881">
    <property type="term" value="F:glutamate racemase activity"/>
    <property type="evidence" value="ECO:0007669"/>
    <property type="project" value="UniProtKB-UniRule"/>
</dbReference>
<dbReference type="FunFam" id="3.40.50.1860:FF:000001">
    <property type="entry name" value="Glutamate racemase"/>
    <property type="match status" value="1"/>
</dbReference>
<organism evidence="8 9">
    <name type="scientific">Polyangium jinanense</name>
    <dbReference type="NCBI Taxonomy" id="2829994"/>
    <lineage>
        <taxon>Bacteria</taxon>
        <taxon>Pseudomonadati</taxon>
        <taxon>Myxococcota</taxon>
        <taxon>Polyangia</taxon>
        <taxon>Polyangiales</taxon>
        <taxon>Polyangiaceae</taxon>
        <taxon>Polyangium</taxon>
    </lineage>
</organism>
<dbReference type="Gene3D" id="3.40.50.1860">
    <property type="match status" value="2"/>
</dbReference>
<feature type="active site" description="Proton donor/acceptor" evidence="7">
    <location>
        <position position="185"/>
    </location>
</feature>
<evidence type="ECO:0000313" key="8">
    <source>
        <dbReference type="EMBL" id="MDC3985565.1"/>
    </source>
</evidence>
<dbReference type="GO" id="GO:0071555">
    <property type="term" value="P:cell wall organization"/>
    <property type="evidence" value="ECO:0007669"/>
    <property type="project" value="UniProtKB-KW"/>
</dbReference>
<dbReference type="AlphaFoldDB" id="A0A9X4AWR3"/>
<dbReference type="PROSITE" id="PS00924">
    <property type="entry name" value="ASP_GLU_RACEMASE_2"/>
    <property type="match status" value="1"/>
</dbReference>
<dbReference type="PANTHER" id="PTHR21198">
    <property type="entry name" value="GLUTAMATE RACEMASE"/>
    <property type="match status" value="1"/>
</dbReference>
<feature type="active site" description="Proton donor/acceptor" evidence="7">
    <location>
        <position position="74"/>
    </location>
</feature>
<dbReference type="InterPro" id="IPR001920">
    <property type="entry name" value="Asp/Glu_race"/>
</dbReference>
<feature type="binding site" evidence="7">
    <location>
        <begin position="43"/>
        <end position="44"/>
    </location>
    <ligand>
        <name>substrate</name>
    </ligand>
</feature>
<dbReference type="EMBL" id="JAGTJJ010000029">
    <property type="protein sequence ID" value="MDC3985565.1"/>
    <property type="molecule type" value="Genomic_DNA"/>
</dbReference>
<evidence type="ECO:0000256" key="4">
    <source>
        <dbReference type="ARBA" id="ARBA00022984"/>
    </source>
</evidence>
<dbReference type="GO" id="GO:0009252">
    <property type="term" value="P:peptidoglycan biosynthetic process"/>
    <property type="evidence" value="ECO:0007669"/>
    <property type="project" value="UniProtKB-UniRule"/>
</dbReference>
<gene>
    <name evidence="7" type="primary">murI</name>
    <name evidence="8" type="ORF">KEG57_34115</name>
</gene>
<dbReference type="SUPFAM" id="SSF53681">
    <property type="entry name" value="Aspartate/glutamate racemase"/>
    <property type="match status" value="2"/>
</dbReference>
<keyword evidence="3 7" id="KW-0133">Cell shape</keyword>
<comment type="caution">
    <text evidence="8">The sequence shown here is derived from an EMBL/GenBank/DDBJ whole genome shotgun (WGS) entry which is preliminary data.</text>
</comment>
<protein>
    <recommendedName>
        <fullName evidence="2 7">Glutamate racemase</fullName>
        <ecNumber evidence="2 7">5.1.1.3</ecNumber>
    </recommendedName>
</protein>
<dbReference type="InterPro" id="IPR033134">
    <property type="entry name" value="Asp/Glu_racemase_AS_2"/>
</dbReference>
<keyword evidence="9" id="KW-1185">Reference proteome</keyword>
<dbReference type="Proteomes" id="UP001151081">
    <property type="component" value="Unassembled WGS sequence"/>
</dbReference>
<keyword evidence="4 7" id="KW-0573">Peptidoglycan synthesis</keyword>
<evidence type="ECO:0000256" key="6">
    <source>
        <dbReference type="ARBA" id="ARBA00023316"/>
    </source>
</evidence>
<comment type="similarity">
    <text evidence="7">Belongs to the aspartate/glutamate racemases family.</text>
</comment>
<evidence type="ECO:0000256" key="3">
    <source>
        <dbReference type="ARBA" id="ARBA00022960"/>
    </source>
</evidence>
<keyword evidence="6 7" id="KW-0961">Cell wall biogenesis/degradation</keyword>
<evidence type="ECO:0000256" key="7">
    <source>
        <dbReference type="HAMAP-Rule" id="MF_00258"/>
    </source>
</evidence>
<comment type="function">
    <text evidence="7">Provides the (R)-glutamate required for cell wall biosynthesis.</text>
</comment>
<feature type="binding site" evidence="7">
    <location>
        <begin position="11"/>
        <end position="12"/>
    </location>
    <ligand>
        <name>substrate</name>
    </ligand>
</feature>
<dbReference type="EC" id="5.1.1.3" evidence="2 7"/>
<name>A0A9X4AWR3_9BACT</name>
<dbReference type="GO" id="GO:0008360">
    <property type="term" value="P:regulation of cell shape"/>
    <property type="evidence" value="ECO:0007669"/>
    <property type="project" value="UniProtKB-KW"/>
</dbReference>
<proteinExistence type="inferred from homology"/>
<sequence length="270" mass="28242">MDPDAPLGVFDSGLGGLTVVRALRERCPAENIVYLGDTARVPYGTRSAETVVRYAIGCARVLVNRGVKAIVVACNTVSAVALDMLRVELDRPVLGVIVPGARAAVAAAEGGAVGVLGTTGTITSGAYPRAVASLSTRTEVFGQPAPLLVSLAEEGWLEGEVPRLVSQRYLEPLVRAGVRCVVLGCTHFPLLQRVIEAEAASLAGAPIPIVDSASATADDVAAFLTERGQRTTRSGRGKLELFVTDLPKSFSTVAERFLGEPLGDVHQIDL</sequence>
<keyword evidence="5 7" id="KW-0413">Isomerase</keyword>
<dbReference type="HAMAP" id="MF_00258">
    <property type="entry name" value="Glu_racemase"/>
    <property type="match status" value="1"/>
</dbReference>
<evidence type="ECO:0000256" key="1">
    <source>
        <dbReference type="ARBA" id="ARBA00001602"/>
    </source>
</evidence>
<comment type="pathway">
    <text evidence="7">Cell wall biogenesis; peptidoglycan biosynthesis.</text>
</comment>
<reference evidence="8 9" key="1">
    <citation type="submission" date="2021-04" db="EMBL/GenBank/DDBJ databases">
        <title>Genome analysis of Polyangium sp.</title>
        <authorList>
            <person name="Li Y."/>
            <person name="Wang J."/>
        </authorList>
    </citation>
    <scope>NUCLEOTIDE SEQUENCE [LARGE SCALE GENOMIC DNA]</scope>
    <source>
        <strain evidence="8 9">SDU14</strain>
    </source>
</reference>
<dbReference type="Pfam" id="PF01177">
    <property type="entry name" value="Asp_Glu_race"/>
    <property type="match status" value="1"/>
</dbReference>
<comment type="catalytic activity">
    <reaction evidence="1 7">
        <text>L-glutamate = D-glutamate</text>
        <dbReference type="Rhea" id="RHEA:12813"/>
        <dbReference type="ChEBI" id="CHEBI:29985"/>
        <dbReference type="ChEBI" id="CHEBI:29986"/>
        <dbReference type="EC" id="5.1.1.3"/>
    </reaction>
</comment>
<evidence type="ECO:0000256" key="2">
    <source>
        <dbReference type="ARBA" id="ARBA00013090"/>
    </source>
</evidence>
<feature type="binding site" evidence="7">
    <location>
        <begin position="75"/>
        <end position="76"/>
    </location>
    <ligand>
        <name>substrate</name>
    </ligand>
</feature>
<dbReference type="NCBIfam" id="TIGR00067">
    <property type="entry name" value="glut_race"/>
    <property type="match status" value="1"/>
</dbReference>
<dbReference type="PANTHER" id="PTHR21198:SF2">
    <property type="entry name" value="GLUTAMATE RACEMASE"/>
    <property type="match status" value="1"/>
</dbReference>
<dbReference type="InterPro" id="IPR015942">
    <property type="entry name" value="Asp/Glu/hydantoin_racemase"/>
</dbReference>
<accession>A0A9X4AWR3</accession>
<dbReference type="InterPro" id="IPR004391">
    <property type="entry name" value="Glu_race"/>
</dbReference>
<evidence type="ECO:0000313" key="9">
    <source>
        <dbReference type="Proteomes" id="UP001151081"/>
    </source>
</evidence>
<evidence type="ECO:0000256" key="5">
    <source>
        <dbReference type="ARBA" id="ARBA00023235"/>
    </source>
</evidence>